<dbReference type="SUPFAM" id="SSF53067">
    <property type="entry name" value="Actin-like ATPase domain"/>
    <property type="match status" value="2"/>
</dbReference>
<dbReference type="EMBL" id="MU839832">
    <property type="protein sequence ID" value="KAK1756307.1"/>
    <property type="molecule type" value="Genomic_DNA"/>
</dbReference>
<evidence type="ECO:0008006" key="3">
    <source>
        <dbReference type="Google" id="ProtNLM"/>
    </source>
</evidence>
<organism evidence="1 2">
    <name type="scientific">Echria macrotheca</name>
    <dbReference type="NCBI Taxonomy" id="438768"/>
    <lineage>
        <taxon>Eukaryota</taxon>
        <taxon>Fungi</taxon>
        <taxon>Dikarya</taxon>
        <taxon>Ascomycota</taxon>
        <taxon>Pezizomycotina</taxon>
        <taxon>Sordariomycetes</taxon>
        <taxon>Sordariomycetidae</taxon>
        <taxon>Sordariales</taxon>
        <taxon>Schizotheciaceae</taxon>
        <taxon>Echria</taxon>
    </lineage>
</organism>
<evidence type="ECO:0000313" key="2">
    <source>
        <dbReference type="Proteomes" id="UP001239445"/>
    </source>
</evidence>
<sequence>MPPRFLIAVDYGTTFTGVSWVLTEGRDPTLDNINLVDTWPTANATTKALKVPSMITYCPNSGSQWGYGIGDGAYVLRWTKLQLETPTRHEALKRLKHTLEETRLLAFNVREDLEGAKIPFHLACTTEQIVTEYLTHVARVVEDDIKRHRDARNLEEFPIDLMITHPAKWQLRARNITFRAVNEAFRSVFPRMRDLPGHVRMGTEPEASAQYIMSLAVRTRLGSLRRARIFMSTNALGECFIIVDAGGGTVDLVSYQVDQSSPNFSVTRITEPAGGPFGSTRVDQHLLKRFLRERLSEQDYNFLVNEDRQNRRHGSGPHAMFTSSQHKLIEKFQTIKHKFSGAPQQDFLVLPSNLGQDENPLRGPIGNVRITETDLETMFEDSVSGVLTLLLQQLTQIRQLKGLMPKCVFLSGGFSASPYLRKRIETLCTLRRISVLRAWENADDVNIDPTTDETGWADVARGAALMGLGIGCPAPPICIECPVYIGVLVAVDFKNYEHRDAQLYTDKFDRKLRARNHIKWMAAKGDLITREEGINNSLTITRKVIEDARLTGSIDVVISRMGGHEEIPEGK</sequence>
<reference evidence="1" key="1">
    <citation type="submission" date="2023-06" db="EMBL/GenBank/DDBJ databases">
        <title>Genome-scale phylogeny and comparative genomics of the fungal order Sordariales.</title>
        <authorList>
            <consortium name="Lawrence Berkeley National Laboratory"/>
            <person name="Hensen N."/>
            <person name="Bonometti L."/>
            <person name="Westerberg I."/>
            <person name="Brannstrom I.O."/>
            <person name="Guillou S."/>
            <person name="Cros-Aarteil S."/>
            <person name="Calhoun S."/>
            <person name="Haridas S."/>
            <person name="Kuo A."/>
            <person name="Mondo S."/>
            <person name="Pangilinan J."/>
            <person name="Riley R."/>
            <person name="Labutti K."/>
            <person name="Andreopoulos B."/>
            <person name="Lipzen A."/>
            <person name="Chen C."/>
            <person name="Yanf M."/>
            <person name="Daum C."/>
            <person name="Ng V."/>
            <person name="Clum A."/>
            <person name="Steindorff A."/>
            <person name="Ohm R."/>
            <person name="Martin F."/>
            <person name="Silar P."/>
            <person name="Natvig D."/>
            <person name="Lalanne C."/>
            <person name="Gautier V."/>
            <person name="Ament-Velasquez S.L."/>
            <person name="Kruys A."/>
            <person name="Hutchinson M.I."/>
            <person name="Powell A.J."/>
            <person name="Barry K."/>
            <person name="Miller A.N."/>
            <person name="Grigoriev I.V."/>
            <person name="Debuchy R."/>
            <person name="Gladieux P."/>
            <person name="Thoren M.H."/>
            <person name="Johannesson H."/>
        </authorList>
    </citation>
    <scope>NUCLEOTIDE SEQUENCE</scope>
    <source>
        <strain evidence="1">PSN4</strain>
    </source>
</reference>
<dbReference type="InterPro" id="IPR043129">
    <property type="entry name" value="ATPase_NBD"/>
</dbReference>
<gene>
    <name evidence="1" type="ORF">QBC47DRAFT_444660</name>
</gene>
<dbReference type="CDD" id="cd10170">
    <property type="entry name" value="ASKHA_NBD_HSP70"/>
    <property type="match status" value="1"/>
</dbReference>
<name>A0AAJ0BGD4_9PEZI</name>
<keyword evidence="2" id="KW-1185">Reference proteome</keyword>
<dbReference type="PANTHER" id="PTHR14187">
    <property type="entry name" value="ALPHA KINASE/ELONGATION FACTOR 2 KINASE"/>
    <property type="match status" value="1"/>
</dbReference>
<evidence type="ECO:0000313" key="1">
    <source>
        <dbReference type="EMBL" id="KAK1756307.1"/>
    </source>
</evidence>
<dbReference type="Gene3D" id="3.90.640.10">
    <property type="entry name" value="Actin, Chain A, domain 4"/>
    <property type="match status" value="1"/>
</dbReference>
<dbReference type="PANTHER" id="PTHR14187:SF82">
    <property type="entry name" value="FAMILY CHAPERONE, PUTATIVE (AFU_ORTHOLOGUE AFUA_7G08575)-RELATED"/>
    <property type="match status" value="1"/>
</dbReference>
<protein>
    <recommendedName>
        <fullName evidence="3">Actin-like ATPase domain-containing protein</fullName>
    </recommendedName>
</protein>
<accession>A0AAJ0BGD4</accession>
<dbReference type="Proteomes" id="UP001239445">
    <property type="component" value="Unassembled WGS sequence"/>
</dbReference>
<proteinExistence type="predicted"/>
<comment type="caution">
    <text evidence="1">The sequence shown here is derived from an EMBL/GenBank/DDBJ whole genome shotgun (WGS) entry which is preliminary data.</text>
</comment>
<dbReference type="AlphaFoldDB" id="A0AAJ0BGD4"/>
<dbReference type="Gene3D" id="3.30.420.40">
    <property type="match status" value="2"/>
</dbReference>